<dbReference type="Pfam" id="PF01381">
    <property type="entry name" value="HTH_3"/>
    <property type="match status" value="1"/>
</dbReference>
<reference evidence="2 3" key="1">
    <citation type="submission" date="2023-03" db="EMBL/GenBank/DDBJ databases">
        <title>Complete genome of Arcanobacterium canis strain DSM 25104 isolated in 2010 from a canine otitis externa in Germany.</title>
        <authorList>
            <person name="Borowiak M."/>
            <person name="Kreitlow A."/>
            <person name="Malorny B."/>
            <person name="Laemmler C."/>
            <person name="Prenger-Berninghoff E."/>
            <person name="Ploetz M."/>
            <person name="Abdulmawjood A."/>
        </authorList>
    </citation>
    <scope>NUCLEOTIDE SEQUENCE [LARGE SCALE GENOMIC DNA]</scope>
    <source>
        <strain evidence="2 3">DSM 25104</strain>
    </source>
</reference>
<name>A0ABY8FYP8_9ACTO</name>
<dbReference type="InterPro" id="IPR010982">
    <property type="entry name" value="Lambda_DNA-bd_dom_sf"/>
</dbReference>
<proteinExistence type="predicted"/>
<accession>A0ABY8FYP8</accession>
<dbReference type="RefSeq" id="WP_278012837.1">
    <property type="nucleotide sequence ID" value="NZ_CP121208.1"/>
</dbReference>
<evidence type="ECO:0000313" key="2">
    <source>
        <dbReference type="EMBL" id="WFM83442.1"/>
    </source>
</evidence>
<dbReference type="SMART" id="SM00530">
    <property type="entry name" value="HTH_XRE"/>
    <property type="match status" value="1"/>
</dbReference>
<dbReference type="CDD" id="cd00093">
    <property type="entry name" value="HTH_XRE"/>
    <property type="match status" value="1"/>
</dbReference>
<feature type="domain" description="HTH cro/C1-type" evidence="1">
    <location>
        <begin position="13"/>
        <end position="69"/>
    </location>
</feature>
<evidence type="ECO:0000259" key="1">
    <source>
        <dbReference type="PROSITE" id="PS50943"/>
    </source>
</evidence>
<evidence type="ECO:0000313" key="3">
    <source>
        <dbReference type="Proteomes" id="UP001215216"/>
    </source>
</evidence>
<keyword evidence="3" id="KW-1185">Reference proteome</keyword>
<dbReference type="PROSITE" id="PS50943">
    <property type="entry name" value="HTH_CROC1"/>
    <property type="match status" value="1"/>
</dbReference>
<dbReference type="Gene3D" id="1.10.260.40">
    <property type="entry name" value="lambda repressor-like DNA-binding domains"/>
    <property type="match status" value="1"/>
</dbReference>
<sequence>MIHVLSEGIGQRIREVRQSQGCSARELARMLEGTISQAGLSRIESGKKIPDAGQLLALSWALAVPMEDFLDETPLRDRVEWAARSDRGIDMTAAKEELLPYLRLRIRLDEVQVGR</sequence>
<dbReference type="Proteomes" id="UP001215216">
    <property type="component" value="Chromosome"/>
</dbReference>
<protein>
    <submittedName>
        <fullName evidence="2">Helix-turn-helix transcriptional regulator</fullName>
    </submittedName>
</protein>
<dbReference type="InterPro" id="IPR001387">
    <property type="entry name" value="Cro/C1-type_HTH"/>
</dbReference>
<dbReference type="SUPFAM" id="SSF47413">
    <property type="entry name" value="lambda repressor-like DNA-binding domains"/>
    <property type="match status" value="1"/>
</dbReference>
<gene>
    <name evidence="2" type="ORF">P7079_00230</name>
</gene>
<organism evidence="2 3">
    <name type="scientific">Arcanobacterium canis</name>
    <dbReference type="NCBI Taxonomy" id="999183"/>
    <lineage>
        <taxon>Bacteria</taxon>
        <taxon>Bacillati</taxon>
        <taxon>Actinomycetota</taxon>
        <taxon>Actinomycetes</taxon>
        <taxon>Actinomycetales</taxon>
        <taxon>Actinomycetaceae</taxon>
        <taxon>Arcanobacterium</taxon>
    </lineage>
</organism>
<dbReference type="EMBL" id="CP121208">
    <property type="protein sequence ID" value="WFM83442.1"/>
    <property type="molecule type" value="Genomic_DNA"/>
</dbReference>